<proteinExistence type="predicted"/>
<dbReference type="RefSeq" id="WP_012414415.1">
    <property type="nucleotide sequence ID" value="NC_010644.1"/>
</dbReference>
<evidence type="ECO:0000313" key="3">
    <source>
        <dbReference type="Proteomes" id="UP000001029"/>
    </source>
</evidence>
<dbReference type="EMBL" id="CP001055">
    <property type="protein sequence ID" value="ACC97800.1"/>
    <property type="molecule type" value="Genomic_DNA"/>
</dbReference>
<reference evidence="2 3" key="1">
    <citation type="journal article" date="2009" name="Appl. Environ. Microbiol.">
        <title>Genomic analysis of 'Elusimicrobium minutum,' the first cultivated representative of the phylum 'Elusimicrobia' (formerly termite group 1).</title>
        <authorList>
            <person name="Herlemann D.P.R."/>
            <person name="Geissinger O."/>
            <person name="Ikeda-Ohtsubo W."/>
            <person name="Kunin V."/>
            <person name="Sun H."/>
            <person name="Lapidus A."/>
            <person name="Hugenholtz P."/>
            <person name="Brune A."/>
        </authorList>
    </citation>
    <scope>NUCLEOTIDE SEQUENCE [LARGE SCALE GENOMIC DNA]</scope>
    <source>
        <strain evidence="2 3">Pei191</strain>
    </source>
</reference>
<dbReference type="STRING" id="445932.Emin_0238"/>
<sequence length="291" mass="32795">MKKTFIFLSAVILLNITLFAQEGGKSGWELELKRISLNLTSTSVQHAQRYGGFADSRLSADGQTLIQGYGNLFAGYYAEMFLWSNNLVAEYGRTEIRPADGSPATKSENVDRITITTDLAYRLWEIEDFLGGFEAGPFANLEYQTEFTTASSGHRKQVGRARGGAKLFKGKYIREFYLAGVLEEDFTITPYSTNFAWETGLRLEHELRDGVKALFDAYFRDYVYRSDERNIDLDYEIGIEARMDVLVYKNLSVAPFINWYAAQATNFGGLGQNLFVGVSFSFSRLFIAAGK</sequence>
<dbReference type="HOGENOM" id="CLU_942573_0_0_0"/>
<accession>B2KB41</accession>
<gene>
    <name evidence="2" type="ordered locus">Emin_0238</name>
</gene>
<evidence type="ECO:0000313" key="2">
    <source>
        <dbReference type="EMBL" id="ACC97800.1"/>
    </source>
</evidence>
<evidence type="ECO:0000256" key="1">
    <source>
        <dbReference type="SAM" id="SignalP"/>
    </source>
</evidence>
<dbReference type="OrthoDB" id="5320060at2"/>
<dbReference type="KEGG" id="emi:Emin_0238"/>
<name>B2KB41_ELUMP</name>
<evidence type="ECO:0008006" key="4">
    <source>
        <dbReference type="Google" id="ProtNLM"/>
    </source>
</evidence>
<keyword evidence="3" id="KW-1185">Reference proteome</keyword>
<organism evidence="2 3">
    <name type="scientific">Elusimicrobium minutum (strain Pei191)</name>
    <dbReference type="NCBI Taxonomy" id="445932"/>
    <lineage>
        <taxon>Bacteria</taxon>
        <taxon>Pseudomonadati</taxon>
        <taxon>Elusimicrobiota</taxon>
        <taxon>Elusimicrobia</taxon>
        <taxon>Elusimicrobiales</taxon>
        <taxon>Elusimicrobiaceae</taxon>
        <taxon>Elusimicrobium</taxon>
    </lineage>
</organism>
<keyword evidence="1" id="KW-0732">Signal</keyword>
<dbReference type="Proteomes" id="UP000001029">
    <property type="component" value="Chromosome"/>
</dbReference>
<feature type="chain" id="PRO_5002780018" description="DUF3078 domain-containing protein" evidence="1">
    <location>
        <begin position="21"/>
        <end position="291"/>
    </location>
</feature>
<protein>
    <recommendedName>
        <fullName evidence="4">DUF3078 domain-containing protein</fullName>
    </recommendedName>
</protein>
<feature type="signal peptide" evidence="1">
    <location>
        <begin position="1"/>
        <end position="20"/>
    </location>
</feature>
<dbReference type="AlphaFoldDB" id="B2KB41"/>